<gene>
    <name evidence="1" type="ORF">GMARGA_LOCUS23556</name>
</gene>
<name>A0ABN7VWK1_GIGMA</name>
<dbReference type="EMBL" id="CAJVQB010023967">
    <property type="protein sequence ID" value="CAG8803029.1"/>
    <property type="molecule type" value="Genomic_DNA"/>
</dbReference>
<evidence type="ECO:0000313" key="1">
    <source>
        <dbReference type="EMBL" id="CAG8803029.1"/>
    </source>
</evidence>
<proteinExistence type="predicted"/>
<keyword evidence="2" id="KW-1185">Reference proteome</keyword>
<evidence type="ECO:0000313" key="2">
    <source>
        <dbReference type="Proteomes" id="UP000789901"/>
    </source>
</evidence>
<feature type="non-terminal residue" evidence="1">
    <location>
        <position position="1"/>
    </location>
</feature>
<comment type="caution">
    <text evidence="1">The sequence shown here is derived from an EMBL/GenBank/DDBJ whole genome shotgun (WGS) entry which is preliminary data.</text>
</comment>
<accession>A0ABN7VWK1</accession>
<sequence>LADLGTYPEAEYYLSLLYLNKQGIIKGESVPNLECAKQFNKWLKQAALPGLMLRNCSIYLKTFNEINSGITSNENENCH</sequence>
<organism evidence="1 2">
    <name type="scientific">Gigaspora margarita</name>
    <dbReference type="NCBI Taxonomy" id="4874"/>
    <lineage>
        <taxon>Eukaryota</taxon>
        <taxon>Fungi</taxon>
        <taxon>Fungi incertae sedis</taxon>
        <taxon>Mucoromycota</taxon>
        <taxon>Glomeromycotina</taxon>
        <taxon>Glomeromycetes</taxon>
        <taxon>Diversisporales</taxon>
        <taxon>Gigasporaceae</taxon>
        <taxon>Gigaspora</taxon>
    </lineage>
</organism>
<reference evidence="1 2" key="1">
    <citation type="submission" date="2021-06" db="EMBL/GenBank/DDBJ databases">
        <authorList>
            <person name="Kallberg Y."/>
            <person name="Tangrot J."/>
            <person name="Rosling A."/>
        </authorList>
    </citation>
    <scope>NUCLEOTIDE SEQUENCE [LARGE SCALE GENOMIC DNA]</scope>
    <source>
        <strain evidence="1 2">120-4 pot B 10/14</strain>
    </source>
</reference>
<protein>
    <submittedName>
        <fullName evidence="1">44337_t:CDS:1</fullName>
    </submittedName>
</protein>
<dbReference type="Proteomes" id="UP000789901">
    <property type="component" value="Unassembled WGS sequence"/>
</dbReference>